<gene>
    <name evidence="19" type="ORF">SAMN02745207_03568</name>
</gene>
<keyword evidence="8" id="KW-0791">Threonine biosynthesis</keyword>
<dbReference type="PANTHER" id="PTHR43331:SF1">
    <property type="entry name" value="HOMOSERINE DEHYDROGENASE"/>
    <property type="match status" value="1"/>
</dbReference>
<feature type="binding site" evidence="17">
    <location>
        <position position="187"/>
    </location>
    <ligand>
        <name>L-homoserine</name>
        <dbReference type="ChEBI" id="CHEBI:57476"/>
    </ligand>
</feature>
<evidence type="ECO:0000313" key="19">
    <source>
        <dbReference type="EMBL" id="SHH97777.1"/>
    </source>
</evidence>
<evidence type="ECO:0000256" key="3">
    <source>
        <dbReference type="ARBA" id="ARBA00005062"/>
    </source>
</evidence>
<evidence type="ECO:0000256" key="17">
    <source>
        <dbReference type="PIRSR" id="PIRSR000098-2"/>
    </source>
</evidence>
<evidence type="ECO:0000256" key="8">
    <source>
        <dbReference type="ARBA" id="ARBA00022697"/>
    </source>
</evidence>
<dbReference type="SUPFAM" id="SSF51735">
    <property type="entry name" value="NAD(P)-binding Rossmann-fold domains"/>
    <property type="match status" value="1"/>
</dbReference>
<dbReference type="InterPro" id="IPR045865">
    <property type="entry name" value="ACT-like_dom_sf"/>
</dbReference>
<dbReference type="EC" id="1.1.1.3" evidence="5"/>
<dbReference type="InterPro" id="IPR036291">
    <property type="entry name" value="NAD(P)-bd_dom_sf"/>
</dbReference>
<keyword evidence="9" id="KW-0479">Metal-binding</keyword>
<dbReference type="SUPFAM" id="SSF55347">
    <property type="entry name" value="Glyceraldehyde-3-phosphate dehydrogenase-like, C-terminal domain"/>
    <property type="match status" value="1"/>
</dbReference>
<comment type="catalytic activity">
    <reaction evidence="15">
        <text>L-homoserine + NADP(+) = L-aspartate 4-semialdehyde + NADPH + H(+)</text>
        <dbReference type="Rhea" id="RHEA:15761"/>
        <dbReference type="ChEBI" id="CHEBI:15378"/>
        <dbReference type="ChEBI" id="CHEBI:57476"/>
        <dbReference type="ChEBI" id="CHEBI:57783"/>
        <dbReference type="ChEBI" id="CHEBI:58349"/>
        <dbReference type="ChEBI" id="CHEBI:537519"/>
        <dbReference type="EC" id="1.1.1.3"/>
    </reaction>
    <physiologicalReaction direction="right-to-left" evidence="15">
        <dbReference type="Rhea" id="RHEA:15763"/>
    </physiologicalReaction>
</comment>
<evidence type="ECO:0000313" key="20">
    <source>
        <dbReference type="Proteomes" id="UP000184447"/>
    </source>
</evidence>
<sequence length="425" mass="46991">MKIALLGLGNVGRGVWKILETNKEEVSERSGYDIEVAKILVRDVAKNRGFEVPEELLTSDPEEVFNDDSIRIIVEVMGGVDPAYDYMMRAIRSKKHVVTANKFAIATVGDELIAEARKNGVMLYYEASVAGGIPIINGLNESLTANKIEEIIGIINGTTNYILTKMTYENCSFESALKEAQDMGYAEADPTADVDAYDALYKIRILTSLGFGVNYDVDNIYREGIRNIQSVDIEYAKKFGYVIKLLGIAKENNGGLEIRVHPAMIPERHPLANVNDSFNAIFIKGNAIGDLMMYGRGAGDLPTGSSVVADIISILRKDIDNYTAPRAINVKKPLLLKSMDETETDYYIRLKIKDIPGVLGQVSTILGQHDVSISSMIQKGQGHEWVSLVFVTHKTLEGKLNTAMEEIKSLSFVEEVSNIIRVEKL</sequence>
<dbReference type="GO" id="GO:0009088">
    <property type="term" value="P:threonine biosynthetic process"/>
    <property type="evidence" value="ECO:0007669"/>
    <property type="project" value="UniProtKB-UniPathway"/>
</dbReference>
<dbReference type="GO" id="GO:0050661">
    <property type="term" value="F:NADP binding"/>
    <property type="evidence" value="ECO:0007669"/>
    <property type="project" value="InterPro"/>
</dbReference>
<dbReference type="FunFam" id="3.30.360.10:FF:000005">
    <property type="entry name" value="Homoserine dehydrogenase"/>
    <property type="match status" value="1"/>
</dbReference>
<keyword evidence="13" id="KW-0915">Sodium</keyword>
<dbReference type="Gene3D" id="3.30.360.10">
    <property type="entry name" value="Dihydrodipicolinate Reductase, domain 2"/>
    <property type="match status" value="1"/>
</dbReference>
<feature type="active site" description="Proton donor" evidence="16">
    <location>
        <position position="202"/>
    </location>
</feature>
<dbReference type="GO" id="GO:0004412">
    <property type="term" value="F:homoserine dehydrogenase activity"/>
    <property type="evidence" value="ECO:0007669"/>
    <property type="project" value="UniProtKB-EC"/>
</dbReference>
<evidence type="ECO:0000256" key="14">
    <source>
        <dbReference type="ARBA" id="ARBA00023167"/>
    </source>
</evidence>
<dbReference type="Pfam" id="PF00742">
    <property type="entry name" value="Homoserine_dh"/>
    <property type="match status" value="1"/>
</dbReference>
<keyword evidence="7" id="KW-0028">Amino-acid biosynthesis</keyword>
<name>A0A1M5XD50_9CLOT</name>
<dbReference type="NCBIfam" id="NF004976">
    <property type="entry name" value="PRK06349.1"/>
    <property type="match status" value="1"/>
</dbReference>
<comment type="similarity">
    <text evidence="4">Belongs to the homoserine dehydrogenase family.</text>
</comment>
<keyword evidence="10 17" id="KW-0521">NADP</keyword>
<evidence type="ECO:0000256" key="1">
    <source>
        <dbReference type="ARBA" id="ARBA00001920"/>
    </source>
</evidence>
<dbReference type="GO" id="GO:0046872">
    <property type="term" value="F:metal ion binding"/>
    <property type="evidence" value="ECO:0007669"/>
    <property type="project" value="UniProtKB-KW"/>
</dbReference>
<keyword evidence="14" id="KW-0486">Methionine biosynthesis</keyword>
<evidence type="ECO:0000256" key="5">
    <source>
        <dbReference type="ARBA" id="ARBA00013213"/>
    </source>
</evidence>
<evidence type="ECO:0000256" key="12">
    <source>
        <dbReference type="ARBA" id="ARBA00023027"/>
    </source>
</evidence>
<dbReference type="PANTHER" id="PTHR43331">
    <property type="entry name" value="HOMOSERINE DEHYDROGENASE"/>
    <property type="match status" value="1"/>
</dbReference>
<reference evidence="19 20" key="1">
    <citation type="submission" date="2016-11" db="EMBL/GenBank/DDBJ databases">
        <authorList>
            <person name="Jaros S."/>
            <person name="Januszkiewicz K."/>
            <person name="Wedrychowicz H."/>
        </authorList>
    </citation>
    <scope>NUCLEOTIDE SEQUENCE [LARGE SCALE GENOMIC DNA]</scope>
    <source>
        <strain evidence="19 20">DSM 8605</strain>
    </source>
</reference>
<dbReference type="Pfam" id="PF01842">
    <property type="entry name" value="ACT"/>
    <property type="match status" value="1"/>
</dbReference>
<evidence type="ECO:0000256" key="16">
    <source>
        <dbReference type="PIRSR" id="PIRSR000098-1"/>
    </source>
</evidence>
<organism evidence="19 20">
    <name type="scientific">Clostridium grantii DSM 8605</name>
    <dbReference type="NCBI Taxonomy" id="1121316"/>
    <lineage>
        <taxon>Bacteria</taxon>
        <taxon>Bacillati</taxon>
        <taxon>Bacillota</taxon>
        <taxon>Clostridia</taxon>
        <taxon>Eubacteriales</taxon>
        <taxon>Clostridiaceae</taxon>
        <taxon>Clostridium</taxon>
    </lineage>
</organism>
<dbReference type="AlphaFoldDB" id="A0A1M5XD50"/>
<feature type="domain" description="ACT" evidence="18">
    <location>
        <begin position="347"/>
        <end position="421"/>
    </location>
</feature>
<comment type="cofactor">
    <cofactor evidence="1">
        <name>a metal cation</name>
        <dbReference type="ChEBI" id="CHEBI:25213"/>
    </cofactor>
</comment>
<evidence type="ECO:0000256" key="4">
    <source>
        <dbReference type="ARBA" id="ARBA00006753"/>
    </source>
</evidence>
<evidence type="ECO:0000256" key="7">
    <source>
        <dbReference type="ARBA" id="ARBA00022605"/>
    </source>
</evidence>
<keyword evidence="12" id="KW-0520">NAD</keyword>
<dbReference type="SUPFAM" id="SSF55021">
    <property type="entry name" value="ACT-like"/>
    <property type="match status" value="1"/>
</dbReference>
<dbReference type="FunFam" id="3.30.70.260:FF:000030">
    <property type="entry name" value="Homoserine dehydrogenase"/>
    <property type="match status" value="1"/>
</dbReference>
<feature type="binding site" evidence="17">
    <location>
        <position position="102"/>
    </location>
    <ligand>
        <name>NADPH</name>
        <dbReference type="ChEBI" id="CHEBI:57783"/>
    </ligand>
</feature>
<dbReference type="InterPro" id="IPR001342">
    <property type="entry name" value="HDH_cat"/>
</dbReference>
<dbReference type="PROSITE" id="PS51671">
    <property type="entry name" value="ACT"/>
    <property type="match status" value="1"/>
</dbReference>
<evidence type="ECO:0000259" key="18">
    <source>
        <dbReference type="PROSITE" id="PS51671"/>
    </source>
</evidence>
<dbReference type="Gene3D" id="3.30.70.260">
    <property type="match status" value="1"/>
</dbReference>
<dbReference type="Pfam" id="PF03447">
    <property type="entry name" value="NAD_binding_3"/>
    <property type="match status" value="1"/>
</dbReference>
<evidence type="ECO:0000256" key="11">
    <source>
        <dbReference type="ARBA" id="ARBA00023002"/>
    </source>
</evidence>
<evidence type="ECO:0000256" key="2">
    <source>
        <dbReference type="ARBA" id="ARBA00005056"/>
    </source>
</evidence>
<comment type="pathway">
    <text evidence="3">Amino-acid biosynthesis; L-methionine biosynthesis via de novo pathway; L-homoserine from L-aspartate: step 3/3.</text>
</comment>
<evidence type="ECO:0000256" key="9">
    <source>
        <dbReference type="ARBA" id="ARBA00022723"/>
    </source>
</evidence>
<keyword evidence="20" id="KW-1185">Reference proteome</keyword>
<dbReference type="UniPathway" id="UPA00051">
    <property type="reaction ID" value="UER00465"/>
</dbReference>
<evidence type="ECO:0000256" key="10">
    <source>
        <dbReference type="ARBA" id="ARBA00022857"/>
    </source>
</evidence>
<evidence type="ECO:0000256" key="6">
    <source>
        <dbReference type="ARBA" id="ARBA00013376"/>
    </source>
</evidence>
<dbReference type="STRING" id="1121316.SAMN02745207_03568"/>
<dbReference type="InterPro" id="IPR016204">
    <property type="entry name" value="HDH"/>
</dbReference>
<dbReference type="CDD" id="cd04881">
    <property type="entry name" value="ACT_HSDH-Hom"/>
    <property type="match status" value="1"/>
</dbReference>
<dbReference type="InterPro" id="IPR005106">
    <property type="entry name" value="Asp/hSer_DH_NAD-bd"/>
</dbReference>
<proteinExistence type="inferred from homology"/>
<evidence type="ECO:0000256" key="13">
    <source>
        <dbReference type="ARBA" id="ARBA00023053"/>
    </source>
</evidence>
<dbReference type="FunFam" id="3.40.50.720:FF:000062">
    <property type="entry name" value="Homoserine dehydrogenase"/>
    <property type="match status" value="1"/>
</dbReference>
<dbReference type="Proteomes" id="UP000184447">
    <property type="component" value="Unassembled WGS sequence"/>
</dbReference>
<dbReference type="GO" id="GO:0009086">
    <property type="term" value="P:methionine biosynthetic process"/>
    <property type="evidence" value="ECO:0007669"/>
    <property type="project" value="UniProtKB-KW"/>
</dbReference>
<protein>
    <recommendedName>
        <fullName evidence="6">Homoserine dehydrogenase</fullName>
        <ecNumber evidence="5">1.1.1.3</ecNumber>
    </recommendedName>
</protein>
<comment type="pathway">
    <text evidence="2">Amino-acid biosynthesis; L-threonine biosynthesis; L-threonine from L-aspartate: step 3/5.</text>
</comment>
<evidence type="ECO:0000256" key="15">
    <source>
        <dbReference type="ARBA" id="ARBA00048841"/>
    </source>
</evidence>
<dbReference type="EMBL" id="FQXM01000027">
    <property type="protein sequence ID" value="SHH97777.1"/>
    <property type="molecule type" value="Genomic_DNA"/>
</dbReference>
<dbReference type="PIRSF" id="PIRSF000098">
    <property type="entry name" value="Homoser_dehydrog"/>
    <property type="match status" value="1"/>
</dbReference>
<dbReference type="Gene3D" id="3.40.50.720">
    <property type="entry name" value="NAD(P)-binding Rossmann-like Domain"/>
    <property type="match status" value="1"/>
</dbReference>
<dbReference type="InterPro" id="IPR002912">
    <property type="entry name" value="ACT_dom"/>
</dbReference>
<accession>A0A1M5XD50</accession>
<dbReference type="UniPathway" id="UPA00050">
    <property type="reaction ID" value="UER00063"/>
</dbReference>
<keyword evidence="11" id="KW-0560">Oxidoreductase</keyword>